<feature type="domain" description="Bacillithiol biosynthesis BshC N-terminal Rossmann-like" evidence="3">
    <location>
        <begin position="1"/>
        <end position="386"/>
    </location>
</feature>
<dbReference type="HAMAP" id="MF_01867">
    <property type="entry name" value="BshC"/>
    <property type="match status" value="1"/>
</dbReference>
<evidence type="ECO:0000313" key="5">
    <source>
        <dbReference type="EMBL" id="MUG72587.1"/>
    </source>
</evidence>
<dbReference type="EMBL" id="WNZX01000016">
    <property type="protein sequence ID" value="MUG72587.1"/>
    <property type="molecule type" value="Genomic_DNA"/>
</dbReference>
<dbReference type="InterPro" id="IPR011199">
    <property type="entry name" value="Bacillithiol_biosynth_BshC"/>
</dbReference>
<dbReference type="AlphaFoldDB" id="A0A7X2ZD02"/>
<gene>
    <name evidence="2 5" type="primary">bshC</name>
    <name evidence="5" type="ORF">GNP93_18110</name>
</gene>
<dbReference type="Proteomes" id="UP000450917">
    <property type="component" value="Unassembled WGS sequence"/>
</dbReference>
<dbReference type="Pfam" id="PF24850">
    <property type="entry name" value="CC_BshC"/>
    <property type="match status" value="1"/>
</dbReference>
<proteinExistence type="inferred from homology"/>
<feature type="domain" description="Bacillithiol biosynthesis BshC C-terminal coiled-coil" evidence="4">
    <location>
        <begin position="388"/>
        <end position="546"/>
    </location>
</feature>
<accession>A0A7X2ZD02</accession>
<dbReference type="EC" id="6.-.-.-" evidence="2"/>
<protein>
    <recommendedName>
        <fullName evidence="2">Putative cysteine ligase BshC</fullName>
        <ecNumber evidence="2">6.-.-.-</ecNumber>
    </recommendedName>
</protein>
<organism evidence="5 6">
    <name type="scientific">Paenibacillus validus</name>
    <dbReference type="NCBI Taxonomy" id="44253"/>
    <lineage>
        <taxon>Bacteria</taxon>
        <taxon>Bacillati</taxon>
        <taxon>Bacillota</taxon>
        <taxon>Bacilli</taxon>
        <taxon>Bacillales</taxon>
        <taxon>Paenibacillaceae</taxon>
        <taxon>Paenibacillus</taxon>
    </lineage>
</organism>
<comment type="function">
    <text evidence="2">Involved in bacillithiol (BSH) biosynthesis. May catalyze the last step of the pathway, the addition of cysteine to glucosamine malate (GlcN-Mal) to generate BSH.</text>
</comment>
<dbReference type="GO" id="GO:0016874">
    <property type="term" value="F:ligase activity"/>
    <property type="evidence" value="ECO:0007669"/>
    <property type="project" value="UniProtKB-UniRule"/>
</dbReference>
<evidence type="ECO:0000313" key="6">
    <source>
        <dbReference type="Proteomes" id="UP000450917"/>
    </source>
</evidence>
<name>A0A7X2ZD02_9BACL</name>
<comment type="caution">
    <text evidence="5">The sequence shown here is derived from an EMBL/GenBank/DDBJ whole genome shotgun (WGS) entry which is preliminary data.</text>
</comment>
<evidence type="ECO:0000259" key="4">
    <source>
        <dbReference type="Pfam" id="PF24850"/>
    </source>
</evidence>
<evidence type="ECO:0000256" key="2">
    <source>
        <dbReference type="HAMAP-Rule" id="MF_01867"/>
    </source>
</evidence>
<dbReference type="PIRSF" id="PIRSF012535">
    <property type="entry name" value="UCP012535"/>
    <property type="match status" value="1"/>
</dbReference>
<comment type="similarity">
    <text evidence="2">Belongs to the BshC family.</text>
</comment>
<dbReference type="NCBIfam" id="TIGR03998">
    <property type="entry name" value="thiol_BshC"/>
    <property type="match status" value="1"/>
</dbReference>
<dbReference type="Pfam" id="PF10079">
    <property type="entry name" value="Rossmann-like_BshC"/>
    <property type="match status" value="1"/>
</dbReference>
<keyword evidence="1 2" id="KW-0436">Ligase</keyword>
<keyword evidence="6" id="KW-1185">Reference proteome</keyword>
<evidence type="ECO:0000256" key="1">
    <source>
        <dbReference type="ARBA" id="ARBA00022598"/>
    </source>
</evidence>
<dbReference type="InterPro" id="IPR055399">
    <property type="entry name" value="CC_BshC"/>
</dbReference>
<reference evidence="5 6" key="1">
    <citation type="submission" date="2019-11" db="EMBL/GenBank/DDBJ databases">
        <title>Draft genome sequences of five Paenibacillus species of dairy origin.</title>
        <authorList>
            <person name="Olajide A.M."/>
            <person name="Chen S."/>
            <person name="Lapointe G."/>
        </authorList>
    </citation>
    <scope>NUCLEOTIDE SEQUENCE [LARGE SCALE GENOMIC DNA]</scope>
    <source>
        <strain evidence="5 6">2CS3</strain>
    </source>
</reference>
<sequence length="546" mass="61907">MRLETVEWRTGQPLTDDYINRSEKASGLYDYDPWSKGAWSARADWLDRERPFGADREGLAEALRAFNRKAGNAPEALQGIESLRDARTLCVVGGQQASLFTGPLMVVYKAITIIQAARQSAEALNRPVVPVFWIAGEDHDFDEVNHTYFLSADLRVEKMKVERPDDRRTSVSQTLLSREQWESALAQLDASLMPTEFKEGVLAEFRSAAESSDTLVDGFAKLLAGLFGKYGLVLLDSDDPALRRLEGPMFHTLIERSSAIGEALLRNRARLQELGYEPQADGSENSLNLFVFDERGERTLLFADASGQCYTDRKGERRFSKEQLLDWAQTAPERLSNNVMTRPLMQDYLLPVLGTVLGPAEIAYWGLTQQAFHTLGMRMPILWPRLGFTIVEGTAQKNMQKLGLTLDDVRFRLEERRQAWLEAQDRWQLKDRFADVKNKFRELYEPIVSSVAEINPGLQKLGETNLGKILEQIDFFGQKAEDGLRSQNESGLRQFARIGQSVLPSGKLQERVFNISAYLNKYGSAWLDELVQTPHEIDGKHRICYM</sequence>
<dbReference type="InterPro" id="IPR055398">
    <property type="entry name" value="Rossmann-like_BshC"/>
</dbReference>
<evidence type="ECO:0000259" key="3">
    <source>
        <dbReference type="Pfam" id="PF10079"/>
    </source>
</evidence>